<dbReference type="InterPro" id="IPR036754">
    <property type="entry name" value="YbaK/aa-tRNA-synt-asso_dom_sf"/>
</dbReference>
<protein>
    <recommendedName>
        <fullName evidence="4">YbaK/aminoacyl-tRNA synthetase-associated domain-containing protein</fullName>
    </recommendedName>
</protein>
<evidence type="ECO:0000313" key="3">
    <source>
        <dbReference type="Proteomes" id="UP000316726"/>
    </source>
</evidence>
<dbReference type="Gene3D" id="3.90.960.10">
    <property type="entry name" value="YbaK/aminoacyl-tRNA synthetase-associated domain"/>
    <property type="match status" value="1"/>
</dbReference>
<organism evidence="2 3">
    <name type="scientific">Chloropicon primus</name>
    <dbReference type="NCBI Taxonomy" id="1764295"/>
    <lineage>
        <taxon>Eukaryota</taxon>
        <taxon>Viridiplantae</taxon>
        <taxon>Chlorophyta</taxon>
        <taxon>Chloropicophyceae</taxon>
        <taxon>Chloropicales</taxon>
        <taxon>Chloropicaceae</taxon>
        <taxon>Chloropicon</taxon>
    </lineage>
</organism>
<reference evidence="2 3" key="1">
    <citation type="submission" date="2018-07" db="EMBL/GenBank/DDBJ databases">
        <title>The complete nuclear genome of the prasinophyte Chloropicon primus (CCMP1205).</title>
        <authorList>
            <person name="Pombert J.-F."/>
            <person name="Otis C."/>
            <person name="Turmel M."/>
            <person name="Lemieux C."/>
        </authorList>
    </citation>
    <scope>NUCLEOTIDE SEQUENCE [LARGE SCALE GENOMIC DNA]</scope>
    <source>
        <strain evidence="2 3">CCMP1205</strain>
    </source>
</reference>
<name>A0A5B8MEF1_9CHLO</name>
<dbReference type="PANTHER" id="PTHR30411:SF4">
    <property type="entry name" value="YBAK_AMINOACYL-TRNA SYNTHETASE-ASSOCIATED DOMAIN-CONTAINING PROTEIN"/>
    <property type="match status" value="1"/>
</dbReference>
<dbReference type="GO" id="GO:0002161">
    <property type="term" value="F:aminoacyl-tRNA deacylase activity"/>
    <property type="evidence" value="ECO:0007669"/>
    <property type="project" value="InterPro"/>
</dbReference>
<gene>
    <name evidence="2" type="ORF">A3770_02p15040</name>
</gene>
<dbReference type="EMBL" id="CP031035">
    <property type="protein sequence ID" value="QDZ18986.1"/>
    <property type="molecule type" value="Genomic_DNA"/>
</dbReference>
<proteinExistence type="predicted"/>
<accession>A0A5B8MEF1</accession>
<dbReference type="STRING" id="1764295.A0A5B8MEF1"/>
<keyword evidence="3" id="KW-1185">Reference proteome</keyword>
<sequence length="266" mass="29300">MTVPLLLQARQEGILDRVGRVERAVDLAHMQDDLLDALDALEHRIEASEASTTPPATPPPATPPPALSPDATENEATIHAELAALGPAFPSGFRLERVPGDYYDRDLEFRRRCLSAWSTSHLCKSMVMENTKDDRTFPGGLPEGGDDDWASSKYVMVIVQYVSKLQAEKIRDFVYEARGGKTPRKKIKFRLAPEEVSDAITGFSHNAVTPIATRTRIPVLLSHRIAALEPDFFWLGAGEVDLKVGFSAREFAGAYGALTLDCTYDD</sequence>
<dbReference type="SUPFAM" id="SSF55826">
    <property type="entry name" value="YbaK/ProRS associated domain"/>
    <property type="match status" value="1"/>
</dbReference>
<evidence type="ECO:0000256" key="1">
    <source>
        <dbReference type="SAM" id="MobiDB-lite"/>
    </source>
</evidence>
<feature type="region of interest" description="Disordered" evidence="1">
    <location>
        <begin position="47"/>
        <end position="71"/>
    </location>
</feature>
<dbReference type="OrthoDB" id="1058301at2759"/>
<feature type="compositionally biased region" description="Pro residues" evidence="1">
    <location>
        <begin position="55"/>
        <end position="67"/>
    </location>
</feature>
<evidence type="ECO:0008006" key="4">
    <source>
        <dbReference type="Google" id="ProtNLM"/>
    </source>
</evidence>
<dbReference type="Proteomes" id="UP000316726">
    <property type="component" value="Chromosome 2"/>
</dbReference>
<dbReference type="PANTHER" id="PTHR30411">
    <property type="entry name" value="CYTOPLASMIC PROTEIN"/>
    <property type="match status" value="1"/>
</dbReference>
<evidence type="ECO:0000313" key="2">
    <source>
        <dbReference type="EMBL" id="QDZ18986.1"/>
    </source>
</evidence>
<dbReference type="AlphaFoldDB" id="A0A5B8MEF1"/>